<dbReference type="Pfam" id="PF02752">
    <property type="entry name" value="Arrestin_C"/>
    <property type="match status" value="1"/>
</dbReference>
<keyword evidence="3" id="KW-1185">Reference proteome</keyword>
<dbReference type="SMART" id="SM01017">
    <property type="entry name" value="Arrestin_C"/>
    <property type="match status" value="1"/>
</dbReference>
<dbReference type="GO" id="GO:0007399">
    <property type="term" value="P:nervous system development"/>
    <property type="evidence" value="ECO:0007669"/>
    <property type="project" value="UniProtKB-ARBA"/>
</dbReference>
<gene>
    <name evidence="4" type="primary">LOC117536696</name>
</gene>
<dbReference type="PANTHER" id="PTHR11188:SF135">
    <property type="entry name" value="ARRESTIN DOMAIN CONTAINING 3-LIKE-RELATED"/>
    <property type="match status" value="1"/>
</dbReference>
<feature type="domain" description="Arrestin C-terminal-like" evidence="2">
    <location>
        <begin position="178"/>
        <end position="308"/>
    </location>
</feature>
<name>A0A6P8TJ30_GYMAC</name>
<dbReference type="OrthoDB" id="2333384at2759"/>
<dbReference type="KEGG" id="gacu:117536696"/>
<evidence type="ECO:0000313" key="3">
    <source>
        <dbReference type="Proteomes" id="UP000515161"/>
    </source>
</evidence>
<dbReference type="InterPro" id="IPR050357">
    <property type="entry name" value="Arrestin_domain-protein"/>
</dbReference>
<dbReference type="SUPFAM" id="SSF81296">
    <property type="entry name" value="E set domains"/>
    <property type="match status" value="2"/>
</dbReference>
<sequence length="316" mass="35214">MFQNKVKNFKINFNALNQGNTFSSGDVMTGHISFDLTKETKISSITMTLTGKANVHWSTGGGKKRRRRHYSAKLDFFDLKSVIVQQNSASGGAATFKAGTHVYPFTCQVPQGNFPSSFHGVYGHITYNLTVAVHRPWHMSKDFVTECNFVNRINTNQPELHAPLSGSNSMTMCCLWCTSGPIEMTASIEKKGFMPGETVKIICEFINGSSRTATPKVSLQQKQVFYTHNKNHRKMYVKKFMSSTGQLVSERISDRRTVIELTIPSSASLTISNCSIIDVEYLIEVSFSVRGSPDLDVLFPIIMCDTPVDAHPPSYL</sequence>
<dbReference type="InterPro" id="IPR011021">
    <property type="entry name" value="Arrestin-like_N"/>
</dbReference>
<organism evidence="3 4">
    <name type="scientific">Gymnodraco acuticeps</name>
    <name type="common">Antarctic dragonfish</name>
    <dbReference type="NCBI Taxonomy" id="8218"/>
    <lineage>
        <taxon>Eukaryota</taxon>
        <taxon>Metazoa</taxon>
        <taxon>Chordata</taxon>
        <taxon>Craniata</taxon>
        <taxon>Vertebrata</taxon>
        <taxon>Euteleostomi</taxon>
        <taxon>Actinopterygii</taxon>
        <taxon>Neopterygii</taxon>
        <taxon>Teleostei</taxon>
        <taxon>Neoteleostei</taxon>
        <taxon>Acanthomorphata</taxon>
        <taxon>Eupercaria</taxon>
        <taxon>Perciformes</taxon>
        <taxon>Notothenioidei</taxon>
        <taxon>Bathydraconidae</taxon>
        <taxon>Gymnodraco</taxon>
    </lineage>
</organism>
<dbReference type="GO" id="GO:0005737">
    <property type="term" value="C:cytoplasm"/>
    <property type="evidence" value="ECO:0007669"/>
    <property type="project" value="TreeGrafter"/>
</dbReference>
<protein>
    <submittedName>
        <fullName evidence="4">Arrestin domain-containing protein 3-like</fullName>
    </submittedName>
</protein>
<comment type="similarity">
    <text evidence="1">Belongs to the arrestin family.</text>
</comment>
<reference evidence="4" key="1">
    <citation type="submission" date="2025-08" db="UniProtKB">
        <authorList>
            <consortium name="RefSeq"/>
        </authorList>
    </citation>
    <scope>IDENTIFICATION</scope>
</reference>
<evidence type="ECO:0000313" key="4">
    <source>
        <dbReference type="RefSeq" id="XP_034057557.1"/>
    </source>
</evidence>
<proteinExistence type="inferred from homology"/>
<dbReference type="InterPro" id="IPR014752">
    <property type="entry name" value="Arrestin-like_C"/>
</dbReference>
<dbReference type="PANTHER" id="PTHR11188">
    <property type="entry name" value="ARRESTIN DOMAIN CONTAINING PROTEIN"/>
    <property type="match status" value="1"/>
</dbReference>
<accession>A0A6P8TJ30</accession>
<dbReference type="GO" id="GO:0005886">
    <property type="term" value="C:plasma membrane"/>
    <property type="evidence" value="ECO:0007669"/>
    <property type="project" value="TreeGrafter"/>
</dbReference>
<dbReference type="RefSeq" id="XP_034057557.1">
    <property type="nucleotide sequence ID" value="XM_034201666.1"/>
</dbReference>
<dbReference type="GeneID" id="117536696"/>
<dbReference type="Gene3D" id="2.60.40.640">
    <property type="match status" value="2"/>
</dbReference>
<evidence type="ECO:0000259" key="2">
    <source>
        <dbReference type="SMART" id="SM01017"/>
    </source>
</evidence>
<dbReference type="InterPro" id="IPR011022">
    <property type="entry name" value="Arrestin_C-like"/>
</dbReference>
<evidence type="ECO:0000256" key="1">
    <source>
        <dbReference type="ARBA" id="ARBA00005298"/>
    </source>
</evidence>
<dbReference type="InterPro" id="IPR014756">
    <property type="entry name" value="Ig_E-set"/>
</dbReference>
<dbReference type="AlphaFoldDB" id="A0A6P8TJ30"/>
<dbReference type="GO" id="GO:0015031">
    <property type="term" value="P:protein transport"/>
    <property type="evidence" value="ECO:0007669"/>
    <property type="project" value="TreeGrafter"/>
</dbReference>
<dbReference type="InParanoid" id="A0A6P8TJ30"/>
<dbReference type="Pfam" id="PF00339">
    <property type="entry name" value="Arrestin_N"/>
    <property type="match status" value="1"/>
</dbReference>
<dbReference type="Proteomes" id="UP000515161">
    <property type="component" value="Unplaced"/>
</dbReference>